<gene>
    <name evidence="4" type="ORF">ABIE13_005100</name>
</gene>
<reference evidence="4 5" key="1">
    <citation type="submission" date="2024-06" db="EMBL/GenBank/DDBJ databases">
        <title>Sorghum-associated microbial communities from plants grown in Nebraska, USA.</title>
        <authorList>
            <person name="Schachtman D."/>
        </authorList>
    </citation>
    <scope>NUCLEOTIDE SEQUENCE [LARGE SCALE GENOMIC DNA]</scope>
    <source>
        <strain evidence="4 5">2709</strain>
    </source>
</reference>
<feature type="transmembrane region" description="Helical" evidence="2">
    <location>
        <begin position="21"/>
        <end position="39"/>
    </location>
</feature>
<proteinExistence type="predicted"/>
<sequence>MQQMRICARARALVVSEGEPHYLRFALVFNTMLIVGGYMDVARRSFFKKAGGATLATSLLTQVSACGGGGVMSSAEASTILPAKAMFPGVAGKVFLNSAADHPWNQAATDALKKYGEAKLSLASGSVSATARFAQLINADADEVTYVPSTSMGEYLVTKAMGLPESGGRVVTDALHFVGSFYMYEQYKKQGLDVVTVKMDGEYRISMSDMATVITPGTKLVAVSHVSLYNGFTHDLKALCDLAHSRGALVYVDLIQSAGVVPIDVKAMGVDFAACGTYKWLMGDFGFAFLYVRKSLLPQLKRPWYGYRQTRNFAAPILHVYPLDPPGVVPYESEQINSVAGYFMGSFPASAVETACAASLDWIQSVGVNAIQSYRQPMLQALQSGLRSKGFQVVTPPDSTSPIVTFAYQDAARLSPRLAAANVVITLRANHARISPSVFNDMSDIQTFLNAVGTP</sequence>
<dbReference type="SUPFAM" id="SSF53383">
    <property type="entry name" value="PLP-dependent transferases"/>
    <property type="match status" value="1"/>
</dbReference>
<feature type="domain" description="Aminotransferase class V" evidence="3">
    <location>
        <begin position="128"/>
        <end position="305"/>
    </location>
</feature>
<evidence type="ECO:0000313" key="4">
    <source>
        <dbReference type="EMBL" id="MET4579962.1"/>
    </source>
</evidence>
<keyword evidence="1" id="KW-0663">Pyridoxal phosphate</keyword>
<keyword evidence="4" id="KW-0456">Lyase</keyword>
<dbReference type="PANTHER" id="PTHR43586">
    <property type="entry name" value="CYSTEINE DESULFURASE"/>
    <property type="match status" value="1"/>
</dbReference>
<keyword evidence="2" id="KW-0812">Transmembrane</keyword>
<keyword evidence="5" id="KW-1185">Reference proteome</keyword>
<dbReference type="Proteomes" id="UP001549320">
    <property type="component" value="Unassembled WGS sequence"/>
</dbReference>
<evidence type="ECO:0000313" key="5">
    <source>
        <dbReference type="Proteomes" id="UP001549320"/>
    </source>
</evidence>
<keyword evidence="2" id="KW-1133">Transmembrane helix</keyword>
<evidence type="ECO:0000259" key="3">
    <source>
        <dbReference type="Pfam" id="PF00266"/>
    </source>
</evidence>
<dbReference type="EMBL" id="JBEPSH010000013">
    <property type="protein sequence ID" value="MET4579962.1"/>
    <property type="molecule type" value="Genomic_DNA"/>
</dbReference>
<dbReference type="InterPro" id="IPR015424">
    <property type="entry name" value="PyrdxlP-dep_Trfase"/>
</dbReference>
<dbReference type="Gene3D" id="3.40.640.10">
    <property type="entry name" value="Type I PLP-dependent aspartate aminotransferase-like (Major domain)"/>
    <property type="match status" value="1"/>
</dbReference>
<evidence type="ECO:0000256" key="1">
    <source>
        <dbReference type="ARBA" id="ARBA00022898"/>
    </source>
</evidence>
<evidence type="ECO:0000256" key="2">
    <source>
        <dbReference type="SAM" id="Phobius"/>
    </source>
</evidence>
<organism evidence="4 5">
    <name type="scientific">Ottowia thiooxydans</name>
    <dbReference type="NCBI Taxonomy" id="219182"/>
    <lineage>
        <taxon>Bacteria</taxon>
        <taxon>Pseudomonadati</taxon>
        <taxon>Pseudomonadota</taxon>
        <taxon>Betaproteobacteria</taxon>
        <taxon>Burkholderiales</taxon>
        <taxon>Comamonadaceae</taxon>
        <taxon>Ottowia</taxon>
    </lineage>
</organism>
<dbReference type="PANTHER" id="PTHR43586:SF15">
    <property type="entry name" value="BLR3095 PROTEIN"/>
    <property type="match status" value="1"/>
</dbReference>
<keyword evidence="2" id="KW-0472">Membrane</keyword>
<dbReference type="Gene3D" id="3.90.1150.10">
    <property type="entry name" value="Aspartate Aminotransferase, domain 1"/>
    <property type="match status" value="1"/>
</dbReference>
<dbReference type="InterPro" id="IPR015422">
    <property type="entry name" value="PyrdxlP-dep_Trfase_small"/>
</dbReference>
<protein>
    <submittedName>
        <fullName evidence="4">Selenocysteine lyase/cysteine desulfurase</fullName>
    </submittedName>
</protein>
<dbReference type="InterPro" id="IPR000192">
    <property type="entry name" value="Aminotrans_V_dom"/>
</dbReference>
<name>A0ABV2QG01_9BURK</name>
<dbReference type="InterPro" id="IPR015421">
    <property type="entry name" value="PyrdxlP-dep_Trfase_major"/>
</dbReference>
<dbReference type="GO" id="GO:0016829">
    <property type="term" value="F:lyase activity"/>
    <property type="evidence" value="ECO:0007669"/>
    <property type="project" value="UniProtKB-KW"/>
</dbReference>
<accession>A0ABV2QG01</accession>
<comment type="caution">
    <text evidence="4">The sequence shown here is derived from an EMBL/GenBank/DDBJ whole genome shotgun (WGS) entry which is preliminary data.</text>
</comment>
<dbReference type="Pfam" id="PF00266">
    <property type="entry name" value="Aminotran_5"/>
    <property type="match status" value="1"/>
</dbReference>